<keyword evidence="8" id="KW-0460">Magnesium</keyword>
<dbReference type="InterPro" id="IPR047127">
    <property type="entry name" value="MutT-like"/>
</dbReference>
<evidence type="ECO:0000256" key="9">
    <source>
        <dbReference type="ARBA" id="ARBA00023204"/>
    </source>
</evidence>
<evidence type="ECO:0000259" key="13">
    <source>
        <dbReference type="PROSITE" id="PS51462"/>
    </source>
</evidence>
<evidence type="ECO:0000256" key="7">
    <source>
        <dbReference type="ARBA" id="ARBA00022801"/>
    </source>
</evidence>
<comment type="caution">
    <text evidence="14">The sequence shown here is derived from an EMBL/GenBank/DDBJ whole genome shotgun (WGS) entry which is preliminary data.</text>
</comment>
<dbReference type="InterPro" id="IPR015797">
    <property type="entry name" value="NUDIX_hydrolase-like_dom_sf"/>
</dbReference>
<comment type="catalytic activity">
    <reaction evidence="10">
        <text>8-oxo-dGTP + H2O = 8-oxo-dGMP + diphosphate + H(+)</text>
        <dbReference type="Rhea" id="RHEA:31575"/>
        <dbReference type="ChEBI" id="CHEBI:15377"/>
        <dbReference type="ChEBI" id="CHEBI:15378"/>
        <dbReference type="ChEBI" id="CHEBI:33019"/>
        <dbReference type="ChEBI" id="CHEBI:63224"/>
        <dbReference type="ChEBI" id="CHEBI:77896"/>
        <dbReference type="EC" id="3.6.1.55"/>
    </reaction>
</comment>
<evidence type="ECO:0000313" key="15">
    <source>
        <dbReference type="Proteomes" id="UP000293638"/>
    </source>
</evidence>
<keyword evidence="7" id="KW-0378">Hydrolase</keyword>
<evidence type="ECO:0000256" key="3">
    <source>
        <dbReference type="ARBA" id="ARBA00022457"/>
    </source>
</evidence>
<dbReference type="SUPFAM" id="SSF55811">
    <property type="entry name" value="Nudix"/>
    <property type="match status" value="1"/>
</dbReference>
<comment type="similarity">
    <text evidence="2">Belongs to the Nudix hydrolase family.</text>
</comment>
<dbReference type="GO" id="GO:0046872">
    <property type="term" value="F:metal ion binding"/>
    <property type="evidence" value="ECO:0007669"/>
    <property type="project" value="UniProtKB-KW"/>
</dbReference>
<keyword evidence="15" id="KW-1185">Reference proteome</keyword>
<comment type="cofactor">
    <cofactor evidence="1">
        <name>Mg(2+)</name>
        <dbReference type="ChEBI" id="CHEBI:18420"/>
    </cofactor>
</comment>
<evidence type="ECO:0000256" key="2">
    <source>
        <dbReference type="ARBA" id="ARBA00005582"/>
    </source>
</evidence>
<evidence type="ECO:0000313" key="14">
    <source>
        <dbReference type="EMBL" id="RZS87278.1"/>
    </source>
</evidence>
<dbReference type="OrthoDB" id="9810648at2"/>
<dbReference type="GO" id="GO:0006260">
    <property type="term" value="P:DNA replication"/>
    <property type="evidence" value="ECO:0007669"/>
    <property type="project" value="UniProtKB-KW"/>
</dbReference>
<proteinExistence type="inferred from homology"/>
<dbReference type="Gene3D" id="3.90.79.10">
    <property type="entry name" value="Nucleoside Triphosphate Pyrophosphohydrolase"/>
    <property type="match status" value="1"/>
</dbReference>
<dbReference type="GO" id="GO:0044716">
    <property type="term" value="F:8-oxo-GDP phosphatase activity"/>
    <property type="evidence" value="ECO:0007669"/>
    <property type="project" value="TreeGrafter"/>
</dbReference>
<reference evidence="14 15" key="1">
    <citation type="submission" date="2019-02" db="EMBL/GenBank/DDBJ databases">
        <title>Genomic Encyclopedia of Type Strains, Phase IV (KMG-IV): sequencing the most valuable type-strain genomes for metagenomic binning, comparative biology and taxonomic classification.</title>
        <authorList>
            <person name="Goeker M."/>
        </authorList>
    </citation>
    <scope>NUCLEOTIDE SEQUENCE [LARGE SCALE GENOMIC DNA]</scope>
    <source>
        <strain evidence="14 15">DSM 45622</strain>
    </source>
</reference>
<dbReference type="InterPro" id="IPR000086">
    <property type="entry name" value="NUDIX_hydrolase_dom"/>
</dbReference>
<evidence type="ECO:0000256" key="6">
    <source>
        <dbReference type="ARBA" id="ARBA00022763"/>
    </source>
</evidence>
<keyword evidence="4" id="KW-0235">DNA replication</keyword>
<evidence type="ECO:0000256" key="8">
    <source>
        <dbReference type="ARBA" id="ARBA00022842"/>
    </source>
</evidence>
<organism evidence="14 15">
    <name type="scientific">Motilibacter rhizosphaerae</name>
    <dbReference type="NCBI Taxonomy" id="598652"/>
    <lineage>
        <taxon>Bacteria</taxon>
        <taxon>Bacillati</taxon>
        <taxon>Actinomycetota</taxon>
        <taxon>Actinomycetes</taxon>
        <taxon>Motilibacterales</taxon>
        <taxon>Motilibacteraceae</taxon>
        <taxon>Motilibacter</taxon>
    </lineage>
</organism>
<sequence length="114" mass="12541">MSDPPVPPELAGRWELPGGKVEPGETEDAALRRECREELGVEVRVGEPVGGDWPVRPGVVLRVRRAELVAGEPRPLQDHDELRWLAPGRTHEVEWLPADLPAVAALAEPEEQPP</sequence>
<name>A0A4Q7NQB3_9ACTN</name>
<dbReference type="GO" id="GO:0008413">
    <property type="term" value="F:8-oxo-7,8-dihydroguanosine triphosphate pyrophosphatase activity"/>
    <property type="evidence" value="ECO:0007669"/>
    <property type="project" value="TreeGrafter"/>
</dbReference>
<dbReference type="PROSITE" id="PS51462">
    <property type="entry name" value="NUDIX"/>
    <property type="match status" value="1"/>
</dbReference>
<evidence type="ECO:0000256" key="4">
    <source>
        <dbReference type="ARBA" id="ARBA00022705"/>
    </source>
</evidence>
<evidence type="ECO:0000256" key="1">
    <source>
        <dbReference type="ARBA" id="ARBA00001946"/>
    </source>
</evidence>
<dbReference type="PRINTS" id="PR00502">
    <property type="entry name" value="NUDIXFAMILY"/>
</dbReference>
<keyword evidence="5" id="KW-0479">Metal-binding</keyword>
<dbReference type="PANTHER" id="PTHR47707">
    <property type="entry name" value="8-OXO-DGTP DIPHOSPHATASE"/>
    <property type="match status" value="1"/>
</dbReference>
<keyword evidence="6" id="KW-0227">DNA damage</keyword>
<feature type="region of interest" description="Disordered" evidence="12">
    <location>
        <begin position="1"/>
        <end position="28"/>
    </location>
</feature>
<gene>
    <name evidence="14" type="ORF">EV189_2703</name>
</gene>
<dbReference type="CDD" id="cd03425">
    <property type="entry name" value="NUDIX_MutT_NudA_like"/>
    <property type="match status" value="1"/>
</dbReference>
<dbReference type="PANTHER" id="PTHR47707:SF1">
    <property type="entry name" value="NUDIX HYDROLASE FAMILY PROTEIN"/>
    <property type="match status" value="1"/>
</dbReference>
<dbReference type="RefSeq" id="WP_130493416.1">
    <property type="nucleotide sequence ID" value="NZ_SGXD01000003.1"/>
</dbReference>
<protein>
    <recommendedName>
        <fullName evidence="11">8-oxo-dGTP diphosphatase</fullName>
        <ecNumber evidence="11">3.6.1.55</ecNumber>
    </recommendedName>
</protein>
<keyword evidence="9" id="KW-0234">DNA repair</keyword>
<dbReference type="GO" id="GO:0006281">
    <property type="term" value="P:DNA repair"/>
    <property type="evidence" value="ECO:0007669"/>
    <property type="project" value="UniProtKB-KW"/>
</dbReference>
<evidence type="ECO:0000256" key="11">
    <source>
        <dbReference type="ARBA" id="ARBA00038905"/>
    </source>
</evidence>
<keyword evidence="3" id="KW-0515">Mutator protein</keyword>
<dbReference type="AlphaFoldDB" id="A0A4Q7NQB3"/>
<accession>A0A4Q7NQB3</accession>
<dbReference type="Pfam" id="PF00293">
    <property type="entry name" value="NUDIX"/>
    <property type="match status" value="1"/>
</dbReference>
<evidence type="ECO:0000256" key="5">
    <source>
        <dbReference type="ARBA" id="ARBA00022723"/>
    </source>
</evidence>
<dbReference type="GO" id="GO:0044715">
    <property type="term" value="F:8-oxo-dGDP phosphatase activity"/>
    <property type="evidence" value="ECO:0007669"/>
    <property type="project" value="TreeGrafter"/>
</dbReference>
<evidence type="ECO:0000256" key="10">
    <source>
        <dbReference type="ARBA" id="ARBA00035861"/>
    </source>
</evidence>
<dbReference type="InterPro" id="IPR020476">
    <property type="entry name" value="Nudix_hydrolase"/>
</dbReference>
<dbReference type="EMBL" id="SGXD01000003">
    <property type="protein sequence ID" value="RZS87278.1"/>
    <property type="molecule type" value="Genomic_DNA"/>
</dbReference>
<dbReference type="GO" id="GO:0035539">
    <property type="term" value="F:8-oxo-7,8-dihydrodeoxyguanosine triphosphate pyrophosphatase activity"/>
    <property type="evidence" value="ECO:0007669"/>
    <property type="project" value="UniProtKB-EC"/>
</dbReference>
<evidence type="ECO:0000256" key="12">
    <source>
        <dbReference type="SAM" id="MobiDB-lite"/>
    </source>
</evidence>
<dbReference type="Proteomes" id="UP000293638">
    <property type="component" value="Unassembled WGS sequence"/>
</dbReference>
<dbReference type="EC" id="3.6.1.55" evidence="11"/>
<feature type="domain" description="Nudix hydrolase" evidence="13">
    <location>
        <begin position="1"/>
        <end position="110"/>
    </location>
</feature>